<feature type="chain" id="PRO_5046511026" evidence="1">
    <location>
        <begin position="18"/>
        <end position="312"/>
    </location>
</feature>
<keyword evidence="1" id="KW-0732">Signal</keyword>
<sequence>MKFINLFLLLIFSLFLASCDNDEPGSSLNISSNLIEMEGEGGTTEISVTGKEWSIAEVINLNGNINISGDTYSDDGEQLLVNRQLYLDSLGRMEALWSDKGFKITRTTATSLEIFLKENSTGEDFGFVIMVESGGEVKEITVKQKKSQGYTFEKIEFSLKENDGDSLYIKKGDNYKFTIPSAQEFSFSPFNGINVNKRYQFQSSEDDAFVWIKKDSVMVELPSAIHEQEIYFDGGKGLYTNFVVTGEHDFKDVMEIVTLPSGESEFSVEIEYRKRVISYTLYLINNRTNEEKKIEGKWIEHSPTGEYNVEWE</sequence>
<comment type="caution">
    <text evidence="2">The sequence shown here is derived from an EMBL/GenBank/DDBJ whole genome shotgun (WGS) entry which is preliminary data.</text>
</comment>
<keyword evidence="3" id="KW-1185">Reference proteome</keyword>
<dbReference type="PROSITE" id="PS51257">
    <property type="entry name" value="PROKAR_LIPOPROTEIN"/>
    <property type="match status" value="1"/>
</dbReference>
<name>A0ABU3CFZ5_9FLAO</name>
<protein>
    <submittedName>
        <fullName evidence="2">Uncharacterized protein</fullName>
    </submittedName>
</protein>
<proteinExistence type="predicted"/>
<dbReference type="RefSeq" id="WP_311536535.1">
    <property type="nucleotide sequence ID" value="NZ_JAVRHQ010000044.1"/>
</dbReference>
<accession>A0ABU3CFZ5</accession>
<evidence type="ECO:0000256" key="1">
    <source>
        <dbReference type="SAM" id="SignalP"/>
    </source>
</evidence>
<evidence type="ECO:0000313" key="3">
    <source>
        <dbReference type="Proteomes" id="UP001262889"/>
    </source>
</evidence>
<reference evidence="2 3" key="1">
    <citation type="submission" date="2023-09" db="EMBL/GenBank/DDBJ databases">
        <authorList>
            <person name="Rey-Velasco X."/>
        </authorList>
    </citation>
    <scope>NUCLEOTIDE SEQUENCE [LARGE SCALE GENOMIC DNA]</scope>
    <source>
        <strain evidence="2 3">F363</strain>
    </source>
</reference>
<organism evidence="2 3">
    <name type="scientific">Autumnicola tepida</name>
    <dbReference type="NCBI Taxonomy" id="3075595"/>
    <lineage>
        <taxon>Bacteria</taxon>
        <taxon>Pseudomonadati</taxon>
        <taxon>Bacteroidota</taxon>
        <taxon>Flavobacteriia</taxon>
        <taxon>Flavobacteriales</taxon>
        <taxon>Flavobacteriaceae</taxon>
        <taxon>Autumnicola</taxon>
    </lineage>
</organism>
<gene>
    <name evidence="2" type="ORF">RM553_18930</name>
</gene>
<feature type="signal peptide" evidence="1">
    <location>
        <begin position="1"/>
        <end position="17"/>
    </location>
</feature>
<dbReference type="EMBL" id="JAVRHQ010000044">
    <property type="protein sequence ID" value="MDT0644920.1"/>
    <property type="molecule type" value="Genomic_DNA"/>
</dbReference>
<evidence type="ECO:0000313" key="2">
    <source>
        <dbReference type="EMBL" id="MDT0644920.1"/>
    </source>
</evidence>
<dbReference type="Proteomes" id="UP001262889">
    <property type="component" value="Unassembled WGS sequence"/>
</dbReference>